<dbReference type="Pfam" id="PF03372">
    <property type="entry name" value="Exo_endo_phos"/>
    <property type="match status" value="1"/>
</dbReference>
<keyword evidence="3" id="KW-1185">Reference proteome</keyword>
<accession>A0A2I0UBZ5</accession>
<evidence type="ECO:0000313" key="3">
    <source>
        <dbReference type="Proteomes" id="UP000233556"/>
    </source>
</evidence>
<evidence type="ECO:0000259" key="1">
    <source>
        <dbReference type="Pfam" id="PF03372"/>
    </source>
</evidence>
<reference evidence="3" key="2">
    <citation type="submission" date="2017-12" db="EMBL/GenBank/DDBJ databases">
        <title>Genome sequence of the Bar-tailed Godwit (Limosa lapponica baueri).</title>
        <authorList>
            <person name="Lima N.C.B."/>
            <person name="Parody-Merino A.M."/>
            <person name="Battley P.F."/>
            <person name="Fidler A.E."/>
            <person name="Prosdocimi F."/>
        </authorList>
    </citation>
    <scope>NUCLEOTIDE SEQUENCE [LARGE SCALE GENOMIC DNA]</scope>
</reference>
<organism evidence="2 3">
    <name type="scientific">Limosa lapponica baueri</name>
    <dbReference type="NCBI Taxonomy" id="1758121"/>
    <lineage>
        <taxon>Eukaryota</taxon>
        <taxon>Metazoa</taxon>
        <taxon>Chordata</taxon>
        <taxon>Craniata</taxon>
        <taxon>Vertebrata</taxon>
        <taxon>Euteleostomi</taxon>
        <taxon>Archelosauria</taxon>
        <taxon>Archosauria</taxon>
        <taxon>Dinosauria</taxon>
        <taxon>Saurischia</taxon>
        <taxon>Theropoda</taxon>
        <taxon>Coelurosauria</taxon>
        <taxon>Aves</taxon>
        <taxon>Neognathae</taxon>
        <taxon>Neoaves</taxon>
        <taxon>Charadriiformes</taxon>
        <taxon>Scolopacidae</taxon>
        <taxon>Limosa</taxon>
    </lineage>
</organism>
<protein>
    <recommendedName>
        <fullName evidence="1">Endonuclease/exonuclease/phosphatase domain-containing protein</fullName>
    </recommendedName>
</protein>
<name>A0A2I0UBZ5_LIMLA</name>
<dbReference type="InterPro" id="IPR036691">
    <property type="entry name" value="Endo/exonu/phosph_ase_sf"/>
</dbReference>
<dbReference type="Proteomes" id="UP000233556">
    <property type="component" value="Unassembled WGS sequence"/>
</dbReference>
<dbReference type="GO" id="GO:0061343">
    <property type="term" value="P:cell adhesion involved in heart morphogenesis"/>
    <property type="evidence" value="ECO:0007669"/>
    <property type="project" value="TreeGrafter"/>
</dbReference>
<evidence type="ECO:0000313" key="2">
    <source>
        <dbReference type="EMBL" id="PKU43586.1"/>
    </source>
</evidence>
<dbReference type="GO" id="GO:0003824">
    <property type="term" value="F:catalytic activity"/>
    <property type="evidence" value="ECO:0007669"/>
    <property type="project" value="InterPro"/>
</dbReference>
<reference evidence="3" key="1">
    <citation type="submission" date="2017-11" db="EMBL/GenBank/DDBJ databases">
        <authorList>
            <person name="Lima N.C."/>
            <person name="Parody-Merino A.M."/>
            <person name="Battley P.F."/>
            <person name="Fidler A.E."/>
            <person name="Prosdocimi F."/>
        </authorList>
    </citation>
    <scope>NUCLEOTIDE SEQUENCE [LARGE SCALE GENOMIC DNA]</scope>
</reference>
<proteinExistence type="predicted"/>
<feature type="domain" description="Endonuclease/exonuclease/phosphatase" evidence="1">
    <location>
        <begin position="45"/>
        <end position="156"/>
    </location>
</feature>
<dbReference type="Gene3D" id="3.60.10.10">
    <property type="entry name" value="Endonuclease/exonuclease/phosphatase"/>
    <property type="match status" value="1"/>
</dbReference>
<dbReference type="EMBL" id="KZ505887">
    <property type="protein sequence ID" value="PKU43586.1"/>
    <property type="molecule type" value="Genomic_DNA"/>
</dbReference>
<sequence>MFLSRLPRQAPEDQPPQAYIYKYVQSGEQTGGTGALTQSESYGTIGITETWCDKSHDWRIAMDGYWLFHKDRQGIRGRGVALYVKENPEDIKVNYGNCRSCLWVKIRGVISKGDLTVGICYQPSHQDDKANEAIFGSLKQALGQQNLVLMGDFNYTDVSLKSNTAAHMSSIKFPECIEDCFLIQMSDMPTRNEALLDLLLTN</sequence>
<dbReference type="InterPro" id="IPR005135">
    <property type="entry name" value="Endo/exonuclease/phosphatase"/>
</dbReference>
<dbReference type="AlphaFoldDB" id="A0A2I0UBZ5"/>
<gene>
    <name evidence="2" type="ORF">llap_6107</name>
</gene>
<dbReference type="OrthoDB" id="6152807at2759"/>
<dbReference type="PANTHER" id="PTHR33395:SF22">
    <property type="entry name" value="REVERSE TRANSCRIPTASE DOMAIN-CONTAINING PROTEIN"/>
    <property type="match status" value="1"/>
</dbReference>
<dbReference type="GO" id="GO:0031012">
    <property type="term" value="C:extracellular matrix"/>
    <property type="evidence" value="ECO:0007669"/>
    <property type="project" value="TreeGrafter"/>
</dbReference>
<dbReference type="PANTHER" id="PTHR33395">
    <property type="entry name" value="TRANSCRIPTASE, PUTATIVE-RELATED-RELATED"/>
    <property type="match status" value="1"/>
</dbReference>
<dbReference type="GO" id="GO:0007508">
    <property type="term" value="P:larval heart development"/>
    <property type="evidence" value="ECO:0007669"/>
    <property type="project" value="TreeGrafter"/>
</dbReference>
<dbReference type="SUPFAM" id="SSF56219">
    <property type="entry name" value="DNase I-like"/>
    <property type="match status" value="1"/>
</dbReference>